<evidence type="ECO:0000256" key="2">
    <source>
        <dbReference type="SAM" id="Phobius"/>
    </source>
</evidence>
<keyword evidence="2" id="KW-0472">Membrane</keyword>
<feature type="compositionally biased region" description="Polar residues" evidence="1">
    <location>
        <begin position="141"/>
        <end position="152"/>
    </location>
</feature>
<keyword evidence="2" id="KW-1133">Transmembrane helix</keyword>
<keyword evidence="4" id="KW-1185">Reference proteome</keyword>
<sequence>MTKKDLSVSDLVAIIGLPLATVGTVAAVFGVWRGHGRDRPHHPDQELPAGATSSTLSPSPNQQGDLEAGLLPATNASASSRTDIDPSSAVAADSPPAIVLDVLPSITVNPSSGPMTDMPDSPAVPAAVYDPQSPPARYQQDDNITSGPSSANGPDIPVTA</sequence>
<accession>A0AAV9V1S1</accession>
<reference evidence="3 4" key="1">
    <citation type="submission" date="2019-10" db="EMBL/GenBank/DDBJ databases">
        <authorList>
            <person name="Palmer J.M."/>
        </authorList>
    </citation>
    <scope>NUCLEOTIDE SEQUENCE [LARGE SCALE GENOMIC DNA]</scope>
    <source>
        <strain evidence="3 4">TWF696</strain>
    </source>
</reference>
<organism evidence="3 4">
    <name type="scientific">Orbilia brochopaga</name>
    <dbReference type="NCBI Taxonomy" id="3140254"/>
    <lineage>
        <taxon>Eukaryota</taxon>
        <taxon>Fungi</taxon>
        <taxon>Dikarya</taxon>
        <taxon>Ascomycota</taxon>
        <taxon>Pezizomycotina</taxon>
        <taxon>Orbiliomycetes</taxon>
        <taxon>Orbiliales</taxon>
        <taxon>Orbiliaceae</taxon>
        <taxon>Orbilia</taxon>
    </lineage>
</organism>
<evidence type="ECO:0000313" key="3">
    <source>
        <dbReference type="EMBL" id="KAK6353020.1"/>
    </source>
</evidence>
<feature type="region of interest" description="Disordered" evidence="1">
    <location>
        <begin position="36"/>
        <end position="160"/>
    </location>
</feature>
<gene>
    <name evidence="3" type="ORF">TWF696_005011</name>
</gene>
<feature type="transmembrane region" description="Helical" evidence="2">
    <location>
        <begin position="12"/>
        <end position="32"/>
    </location>
</feature>
<evidence type="ECO:0000256" key="1">
    <source>
        <dbReference type="SAM" id="MobiDB-lite"/>
    </source>
</evidence>
<feature type="compositionally biased region" description="Basic and acidic residues" evidence="1">
    <location>
        <begin position="36"/>
        <end position="45"/>
    </location>
</feature>
<feature type="compositionally biased region" description="Low complexity" evidence="1">
    <location>
        <begin position="85"/>
        <end position="99"/>
    </location>
</feature>
<name>A0AAV9V1S1_9PEZI</name>
<dbReference type="Proteomes" id="UP001375240">
    <property type="component" value="Unassembled WGS sequence"/>
</dbReference>
<dbReference type="AlphaFoldDB" id="A0AAV9V1S1"/>
<keyword evidence="2" id="KW-0812">Transmembrane</keyword>
<proteinExistence type="predicted"/>
<feature type="compositionally biased region" description="Polar residues" evidence="1">
    <location>
        <begin position="51"/>
        <end position="64"/>
    </location>
</feature>
<evidence type="ECO:0000313" key="4">
    <source>
        <dbReference type="Proteomes" id="UP001375240"/>
    </source>
</evidence>
<protein>
    <submittedName>
        <fullName evidence="3">Uncharacterized protein</fullName>
    </submittedName>
</protein>
<dbReference type="EMBL" id="JAVHNQ010000003">
    <property type="protein sequence ID" value="KAK6353020.1"/>
    <property type="molecule type" value="Genomic_DNA"/>
</dbReference>
<comment type="caution">
    <text evidence="3">The sequence shown here is derived from an EMBL/GenBank/DDBJ whole genome shotgun (WGS) entry which is preliminary data.</text>
</comment>